<evidence type="ECO:0000313" key="7">
    <source>
        <dbReference type="EMBL" id="KAF2774220.1"/>
    </source>
</evidence>
<dbReference type="EMBL" id="ML995808">
    <property type="protein sequence ID" value="KAF2774220.1"/>
    <property type="molecule type" value="Genomic_DNA"/>
</dbReference>
<feature type="domain" description="Ribosomal protein mS38 C-terminal" evidence="6">
    <location>
        <begin position="375"/>
        <end position="408"/>
    </location>
</feature>
<feature type="region of interest" description="Disordered" evidence="5">
    <location>
        <begin position="247"/>
        <end position="288"/>
    </location>
</feature>
<evidence type="ECO:0000259" key="6">
    <source>
        <dbReference type="SMART" id="SM01155"/>
    </source>
</evidence>
<evidence type="ECO:0000313" key="8">
    <source>
        <dbReference type="Proteomes" id="UP000799436"/>
    </source>
</evidence>
<dbReference type="Pfam" id="PF08213">
    <property type="entry name" value="COX24_C"/>
    <property type="match status" value="1"/>
</dbReference>
<dbReference type="OrthoDB" id="5364404at2759"/>
<dbReference type="Proteomes" id="UP000799436">
    <property type="component" value="Unassembled WGS sequence"/>
</dbReference>
<comment type="similarity">
    <text evidence="3">Belongs to the mitochondrion-specific ribosomal protein mS38 family.</text>
</comment>
<protein>
    <recommendedName>
        <fullName evidence="4">Small ribosomal subunit protein mS38</fullName>
    </recommendedName>
</protein>
<dbReference type="PANTHER" id="PTHR32035:SF3">
    <property type="entry name" value="SMALL RIBOSOMAL SUBUNIT PROTEIN MS38"/>
    <property type="match status" value="1"/>
</dbReference>
<proteinExistence type="inferred from homology"/>
<evidence type="ECO:0000256" key="2">
    <source>
        <dbReference type="ARBA" id="ARBA00023128"/>
    </source>
</evidence>
<dbReference type="GO" id="GO:0005739">
    <property type="term" value="C:mitochondrion"/>
    <property type="evidence" value="ECO:0007669"/>
    <property type="project" value="UniProtKB-SubCell"/>
</dbReference>
<dbReference type="PANTHER" id="PTHR32035">
    <property type="entry name" value="AURORA KINASE A-INTERACTING PROTEIN"/>
    <property type="match status" value="1"/>
</dbReference>
<reference evidence="7" key="1">
    <citation type="journal article" date="2020" name="Stud. Mycol.">
        <title>101 Dothideomycetes genomes: a test case for predicting lifestyles and emergence of pathogens.</title>
        <authorList>
            <person name="Haridas S."/>
            <person name="Albert R."/>
            <person name="Binder M."/>
            <person name="Bloem J."/>
            <person name="Labutti K."/>
            <person name="Salamov A."/>
            <person name="Andreopoulos B."/>
            <person name="Baker S."/>
            <person name="Barry K."/>
            <person name="Bills G."/>
            <person name="Bluhm B."/>
            <person name="Cannon C."/>
            <person name="Castanera R."/>
            <person name="Culley D."/>
            <person name="Daum C."/>
            <person name="Ezra D."/>
            <person name="Gonzalez J."/>
            <person name="Henrissat B."/>
            <person name="Kuo A."/>
            <person name="Liang C."/>
            <person name="Lipzen A."/>
            <person name="Lutzoni F."/>
            <person name="Magnuson J."/>
            <person name="Mondo S."/>
            <person name="Nolan M."/>
            <person name="Ohm R."/>
            <person name="Pangilinan J."/>
            <person name="Park H.-J."/>
            <person name="Ramirez L."/>
            <person name="Alfaro M."/>
            <person name="Sun H."/>
            <person name="Tritt A."/>
            <person name="Yoshinaga Y."/>
            <person name="Zwiers L.-H."/>
            <person name="Turgeon B."/>
            <person name="Goodwin S."/>
            <person name="Spatafora J."/>
            <person name="Crous P."/>
            <person name="Grigoriev I."/>
        </authorList>
    </citation>
    <scope>NUCLEOTIDE SEQUENCE</scope>
    <source>
        <strain evidence="7">CBS 116005</strain>
    </source>
</reference>
<evidence type="ECO:0000256" key="3">
    <source>
        <dbReference type="ARBA" id="ARBA00035647"/>
    </source>
</evidence>
<gene>
    <name evidence="7" type="ORF">EJ03DRAFT_322811</name>
</gene>
<organism evidence="7 8">
    <name type="scientific">Teratosphaeria nubilosa</name>
    <dbReference type="NCBI Taxonomy" id="161662"/>
    <lineage>
        <taxon>Eukaryota</taxon>
        <taxon>Fungi</taxon>
        <taxon>Dikarya</taxon>
        <taxon>Ascomycota</taxon>
        <taxon>Pezizomycotina</taxon>
        <taxon>Dothideomycetes</taxon>
        <taxon>Dothideomycetidae</taxon>
        <taxon>Mycosphaerellales</taxon>
        <taxon>Teratosphaeriaceae</taxon>
        <taxon>Teratosphaeria</taxon>
    </lineage>
</organism>
<feature type="compositionally biased region" description="Polar residues" evidence="5">
    <location>
        <begin position="49"/>
        <end position="58"/>
    </location>
</feature>
<name>A0A6G1LNK9_9PEZI</name>
<dbReference type="SMART" id="SM01155">
    <property type="entry name" value="DUF1713"/>
    <property type="match status" value="1"/>
</dbReference>
<dbReference type="AlphaFoldDB" id="A0A6G1LNK9"/>
<comment type="subcellular location">
    <subcellularLocation>
        <location evidence="1">Mitochondrion</location>
    </subcellularLocation>
</comment>
<evidence type="ECO:0000256" key="4">
    <source>
        <dbReference type="ARBA" id="ARBA00035682"/>
    </source>
</evidence>
<evidence type="ECO:0000256" key="1">
    <source>
        <dbReference type="ARBA" id="ARBA00004173"/>
    </source>
</evidence>
<evidence type="ECO:0000256" key="5">
    <source>
        <dbReference type="SAM" id="MobiDB-lite"/>
    </source>
</evidence>
<feature type="compositionally biased region" description="Low complexity" evidence="5">
    <location>
        <begin position="59"/>
        <end position="73"/>
    </location>
</feature>
<feature type="region of interest" description="Disordered" evidence="5">
    <location>
        <begin position="36"/>
        <end position="93"/>
    </location>
</feature>
<keyword evidence="8" id="KW-1185">Reference proteome</keyword>
<accession>A0A6G1LNK9</accession>
<feature type="compositionally biased region" description="Basic and acidic residues" evidence="5">
    <location>
        <begin position="259"/>
        <end position="272"/>
    </location>
</feature>
<keyword evidence="2" id="KW-0496">Mitochondrion</keyword>
<dbReference type="InterPro" id="IPR013177">
    <property type="entry name" value="Ribosomal_mS38_C"/>
</dbReference>
<sequence>MLASKLCYRVANRAATSTTSSASHSPTAAFATAATCLATRQPHQRRPSSSKTSCPPNDSSKPAAPAKAAEPASVVSRASGAQRKTKKSKSSCSRVERLVDERLNGKREEAVGKARGLVEVDQFASLPRVADLQNMTEADASVSRFFSQHRPMAVNLLIPQVTTPESFSEIFDGRKATDSWANGNSAERRPEDVVYTLATFAQALDDAAGVADENLRWEYIQDGQDGVRHLDGAPRRKTIEELVSQFKPFAAPPPPQPFSEEKKSSHTSEKKRATPAKPARTTPKQRKYQTVIEVTESTSATGVTTYSASSSPIIRLSDTEEPELFTQNPVPTVTTPSRMESPRIQQPFLERMSRRGTLYTQAYRERVGEQRYKMLLISVKRQRKLKMKKHKYKKLMKRTRNLRRRLDRT</sequence>